<protein>
    <recommendedName>
        <fullName evidence="5">Copper resistance protein C</fullName>
    </recommendedName>
</protein>
<reference evidence="9" key="3">
    <citation type="submission" date="2011-05" db="EMBL/GenBank/DDBJ databases">
        <title>Complete sequence of Methylomonas methanica MC09.</title>
        <authorList>
            <consortium name="US DOE Joint Genome Institute"/>
            <person name="Lucas S."/>
            <person name="Han J."/>
            <person name="Lapidus A."/>
            <person name="Cheng J.-F."/>
            <person name="Goodwin L."/>
            <person name="Pitluck S."/>
            <person name="Peters L."/>
            <person name="Mikhailova N."/>
            <person name="Teshima H."/>
            <person name="Han C."/>
            <person name="Tapia R."/>
            <person name="Land M."/>
            <person name="Hauser L."/>
            <person name="Kyrpides N."/>
            <person name="Ivanova N."/>
            <person name="Pagani I."/>
            <person name="Stein L."/>
            <person name="Woyke T."/>
        </authorList>
    </citation>
    <scope>NUCLEOTIDE SEQUENCE [LARGE SCALE GENOMIC DNA]</scope>
    <source>
        <strain evidence="9">MC09</strain>
    </source>
</reference>
<dbReference type="AlphaFoldDB" id="G0A0S9"/>
<dbReference type="KEGG" id="mmt:Metme_1595"/>
<evidence type="ECO:0000259" key="7">
    <source>
        <dbReference type="Pfam" id="PF04234"/>
    </source>
</evidence>
<dbReference type="RefSeq" id="WP_013818267.1">
    <property type="nucleotide sequence ID" value="NC_015572.1"/>
</dbReference>
<dbReference type="HOGENOM" id="CLU_087859_4_1_6"/>
<evidence type="ECO:0000313" key="9">
    <source>
        <dbReference type="Proteomes" id="UP000008888"/>
    </source>
</evidence>
<dbReference type="GO" id="GO:0005507">
    <property type="term" value="F:copper ion binding"/>
    <property type="evidence" value="ECO:0007669"/>
    <property type="project" value="UniProtKB-UniRule"/>
</dbReference>
<dbReference type="InterPro" id="IPR014756">
    <property type="entry name" value="Ig_E-set"/>
</dbReference>
<dbReference type="Pfam" id="PF04234">
    <property type="entry name" value="CopC"/>
    <property type="match status" value="1"/>
</dbReference>
<evidence type="ECO:0000256" key="1">
    <source>
        <dbReference type="ARBA" id="ARBA00004196"/>
    </source>
</evidence>
<comment type="similarity">
    <text evidence="5">Belongs to the CopC family.</text>
</comment>
<keyword evidence="3 5" id="KW-0732">Signal</keyword>
<dbReference type="GO" id="GO:0030313">
    <property type="term" value="C:cell envelope"/>
    <property type="evidence" value="ECO:0007669"/>
    <property type="project" value="UniProtKB-SubCell"/>
</dbReference>
<dbReference type="EMBL" id="CP002738">
    <property type="protein sequence ID" value="AEG00014.1"/>
    <property type="molecule type" value="Genomic_DNA"/>
</dbReference>
<keyword evidence="4 5" id="KW-0186">Copper</keyword>
<reference evidence="8 9" key="1">
    <citation type="journal article" date="2011" name="J. Bacteriol.">
        <title>Complete Genome Sequence of the Aerobic Marine Methanotroph Methylomonas methanica MC09.</title>
        <authorList>
            <person name="Boden R."/>
            <person name="Cunliffe M."/>
            <person name="Scanlan J."/>
            <person name="Moussard H."/>
            <person name="Kits K.D."/>
            <person name="Klotz M.G."/>
            <person name="Jetten M.S."/>
            <person name="Vuilleumier S."/>
            <person name="Han J."/>
            <person name="Peters L."/>
            <person name="Mikhailova N."/>
            <person name="Teshima H."/>
            <person name="Tapia R."/>
            <person name="Kyrpides N."/>
            <person name="Ivanova N."/>
            <person name="Pagani I."/>
            <person name="Cheng J.F."/>
            <person name="Goodwin L."/>
            <person name="Han C."/>
            <person name="Hauser L."/>
            <person name="Land M.L."/>
            <person name="Lapidus A."/>
            <person name="Lucas S."/>
            <person name="Pitluck S."/>
            <person name="Woyke T."/>
            <person name="Stein L."/>
            <person name="Murrell J.C."/>
        </authorList>
    </citation>
    <scope>NUCLEOTIDE SEQUENCE [LARGE SCALE GENOMIC DNA]</scope>
    <source>
        <strain evidence="8 9">MC09</strain>
    </source>
</reference>
<accession>G0A0S9</accession>
<dbReference type="InterPro" id="IPR007348">
    <property type="entry name" value="CopC_dom"/>
</dbReference>
<proteinExistence type="inferred from homology"/>
<evidence type="ECO:0000256" key="5">
    <source>
        <dbReference type="RuleBase" id="RU369037"/>
    </source>
</evidence>
<dbReference type="eggNOG" id="COG2372">
    <property type="taxonomic scope" value="Bacteria"/>
</dbReference>
<feature type="chain" id="PRO_5003396311" description="Copper resistance protein C" evidence="6">
    <location>
        <begin position="25"/>
        <end position="131"/>
    </location>
</feature>
<dbReference type="Proteomes" id="UP000008888">
    <property type="component" value="Chromosome"/>
</dbReference>
<feature type="domain" description="CopC" evidence="7">
    <location>
        <begin position="27"/>
        <end position="120"/>
    </location>
</feature>
<dbReference type="GO" id="GO:0006825">
    <property type="term" value="P:copper ion transport"/>
    <property type="evidence" value="ECO:0007669"/>
    <property type="project" value="InterPro"/>
</dbReference>
<dbReference type="Gene3D" id="2.60.40.1220">
    <property type="match status" value="1"/>
</dbReference>
<evidence type="ECO:0000256" key="3">
    <source>
        <dbReference type="ARBA" id="ARBA00022729"/>
    </source>
</evidence>
<sequence length="131" mass="13949">MMKKIAAKALSAVLLVIVGPICHAEGVLLKSDPKNNAEVAHFDGTVKLWFSGNVSERYPSVVVVDGKGNRVDNGDTRLVLGERHRLTATTKPLSSGPYAMRYRVVTEDGLIVSGVSKFSITDNAAGAEAKP</sequence>
<feature type="signal peptide" evidence="6">
    <location>
        <begin position="1"/>
        <end position="24"/>
    </location>
</feature>
<comment type="subcellular location">
    <subcellularLocation>
        <location evidence="1">Cell envelope</location>
    </subcellularLocation>
    <subcellularLocation>
        <location evidence="5">Periplasm</location>
    </subcellularLocation>
</comment>
<evidence type="ECO:0000256" key="2">
    <source>
        <dbReference type="ARBA" id="ARBA00022723"/>
    </source>
</evidence>
<dbReference type="InterPro" id="IPR032694">
    <property type="entry name" value="CopC/D"/>
</dbReference>
<dbReference type="GO" id="GO:0005886">
    <property type="term" value="C:plasma membrane"/>
    <property type="evidence" value="ECO:0007669"/>
    <property type="project" value="TreeGrafter"/>
</dbReference>
<reference key="2">
    <citation type="submission" date="2011-05" db="EMBL/GenBank/DDBJ databases">
        <title>Complete genome sequence of the aerobic marine methanotroph Methylomonas methanica MC09.</title>
        <authorList>
            <person name="Boden R."/>
            <person name="Cunliffe M."/>
            <person name="Scanlan J."/>
            <person name="Moussard H."/>
            <person name="Kits K.D."/>
            <person name="Klotz M."/>
            <person name="Jetten M."/>
            <person name="Vuilleumier S."/>
            <person name="Han J."/>
            <person name="Peters L."/>
            <person name="Mikhailova N."/>
            <person name="Teshima H."/>
            <person name="Tapia R."/>
            <person name="Kyrpides N."/>
            <person name="Ivanova N."/>
            <person name="Pagani I."/>
            <person name="Cheng J.-F."/>
            <person name="Goodwin L."/>
            <person name="Han C."/>
            <person name="Hauser L."/>
            <person name="Land M."/>
            <person name="Lapidus A."/>
            <person name="Lucas S."/>
            <person name="Pitluck S."/>
            <person name="Woyke T."/>
            <person name="Stein L.Y."/>
            <person name="Murrell C."/>
        </authorList>
    </citation>
    <scope>NUCLEOTIDE SEQUENCE</scope>
    <source>
        <strain>MC09</strain>
    </source>
</reference>
<dbReference type="GO" id="GO:0046688">
    <property type="term" value="P:response to copper ion"/>
    <property type="evidence" value="ECO:0007669"/>
    <property type="project" value="UniProtKB-UniRule"/>
</dbReference>
<evidence type="ECO:0000256" key="4">
    <source>
        <dbReference type="ARBA" id="ARBA00023008"/>
    </source>
</evidence>
<comment type="function">
    <text evidence="5">Involved in copper resistance.</text>
</comment>
<dbReference type="STRING" id="857087.Metme_1595"/>
<evidence type="ECO:0000313" key="8">
    <source>
        <dbReference type="EMBL" id="AEG00014.1"/>
    </source>
</evidence>
<keyword evidence="9" id="KW-1185">Reference proteome</keyword>
<evidence type="ECO:0000256" key="6">
    <source>
        <dbReference type="SAM" id="SignalP"/>
    </source>
</evidence>
<name>G0A0S9_METMM</name>
<keyword evidence="5" id="KW-0574">Periplasm</keyword>
<dbReference type="PANTHER" id="PTHR34820">
    <property type="entry name" value="INNER MEMBRANE PROTEIN YEBZ"/>
    <property type="match status" value="1"/>
</dbReference>
<dbReference type="PANTHER" id="PTHR34820:SF4">
    <property type="entry name" value="INNER MEMBRANE PROTEIN YEBZ"/>
    <property type="match status" value="1"/>
</dbReference>
<dbReference type="SUPFAM" id="SSF81296">
    <property type="entry name" value="E set domains"/>
    <property type="match status" value="1"/>
</dbReference>
<dbReference type="GO" id="GO:0042597">
    <property type="term" value="C:periplasmic space"/>
    <property type="evidence" value="ECO:0007669"/>
    <property type="project" value="UniProtKB-SubCell"/>
</dbReference>
<organism evidence="8 9">
    <name type="scientific">Methylomonas methanica (strain DSM 25384 / MC09)</name>
    <dbReference type="NCBI Taxonomy" id="857087"/>
    <lineage>
        <taxon>Bacteria</taxon>
        <taxon>Pseudomonadati</taxon>
        <taxon>Pseudomonadota</taxon>
        <taxon>Gammaproteobacteria</taxon>
        <taxon>Methylococcales</taxon>
        <taxon>Methylococcaceae</taxon>
        <taxon>Methylomonas</taxon>
    </lineage>
</organism>
<gene>
    <name evidence="8" type="ordered locus">Metme_1595</name>
</gene>
<dbReference type="InterPro" id="IPR014755">
    <property type="entry name" value="Cu-Rt/internalin_Ig-like"/>
</dbReference>
<keyword evidence="2 5" id="KW-0479">Metal-binding</keyword>
<dbReference type="OrthoDB" id="5571068at2"/>